<feature type="region of interest" description="Disordered" evidence="1">
    <location>
        <begin position="79"/>
        <end position="160"/>
    </location>
</feature>
<comment type="caution">
    <text evidence="2">The sequence shown here is derived from an EMBL/GenBank/DDBJ whole genome shotgun (WGS) entry which is preliminary data.</text>
</comment>
<dbReference type="Proteomes" id="UP001596292">
    <property type="component" value="Unassembled WGS sequence"/>
</dbReference>
<feature type="compositionally biased region" description="Basic residues" evidence="1">
    <location>
        <begin position="104"/>
        <end position="113"/>
    </location>
</feature>
<dbReference type="RefSeq" id="WP_378969034.1">
    <property type="nucleotide sequence ID" value="NZ_JBHSWN010000001.1"/>
</dbReference>
<keyword evidence="3" id="KW-1185">Reference proteome</keyword>
<accession>A0ABW2BHB1</accession>
<dbReference type="EMBL" id="JBHSWN010000001">
    <property type="protein sequence ID" value="MFC6789803.1"/>
    <property type="molecule type" value="Genomic_DNA"/>
</dbReference>
<sequence>MEHFKSTIATTAIAAFGLVAAAHILHPGNFERTTYPSRPVATVASQATSWTNPPALQPVAKQAELPAPVKVEAPAPVAWTSAKADASSSAPARLAEASPDPRRKAGAHRRKVSQRPAPVRQAALERPAQPVAAAPAPAPKEQRIDPIGDIIRGLGLGSDS</sequence>
<organism evidence="2 3">
    <name type="scientific">Methylobacterium komagatae</name>
    <dbReference type="NCBI Taxonomy" id="374425"/>
    <lineage>
        <taxon>Bacteria</taxon>
        <taxon>Pseudomonadati</taxon>
        <taxon>Pseudomonadota</taxon>
        <taxon>Alphaproteobacteria</taxon>
        <taxon>Hyphomicrobiales</taxon>
        <taxon>Methylobacteriaceae</taxon>
        <taxon>Methylobacterium</taxon>
    </lineage>
</organism>
<evidence type="ECO:0000256" key="1">
    <source>
        <dbReference type="SAM" id="MobiDB-lite"/>
    </source>
</evidence>
<feature type="compositionally biased region" description="Low complexity" evidence="1">
    <location>
        <begin position="79"/>
        <end position="92"/>
    </location>
</feature>
<reference evidence="3" key="1">
    <citation type="journal article" date="2019" name="Int. J. Syst. Evol. Microbiol.">
        <title>The Global Catalogue of Microorganisms (GCM) 10K type strain sequencing project: providing services to taxonomists for standard genome sequencing and annotation.</title>
        <authorList>
            <consortium name="The Broad Institute Genomics Platform"/>
            <consortium name="The Broad Institute Genome Sequencing Center for Infectious Disease"/>
            <person name="Wu L."/>
            <person name="Ma J."/>
        </authorList>
    </citation>
    <scope>NUCLEOTIDE SEQUENCE [LARGE SCALE GENOMIC DNA]</scope>
    <source>
        <strain evidence="3">CCUG 48316</strain>
    </source>
</reference>
<gene>
    <name evidence="2" type="ORF">ACFQE0_09360</name>
</gene>
<proteinExistence type="predicted"/>
<evidence type="ECO:0000313" key="2">
    <source>
        <dbReference type="EMBL" id="MFC6789803.1"/>
    </source>
</evidence>
<name>A0ABW2BHB1_9HYPH</name>
<evidence type="ECO:0000313" key="3">
    <source>
        <dbReference type="Proteomes" id="UP001596292"/>
    </source>
</evidence>
<protein>
    <submittedName>
        <fullName evidence="2">Uncharacterized protein</fullName>
    </submittedName>
</protein>